<keyword evidence="2" id="KW-1185">Reference proteome</keyword>
<proteinExistence type="predicted"/>
<evidence type="ECO:0000313" key="2">
    <source>
        <dbReference type="Proteomes" id="UP001497382"/>
    </source>
</evidence>
<dbReference type="AlphaFoldDB" id="A0AAV2A5B0"/>
<accession>A0AAV2A5B0</accession>
<sequence>MQLKGPTTVLNLSKAKEADIHSKVGPLRNNESESSTLSCLKVNEMLYINQTDQYETSEIILTEEYSAVL</sequence>
<reference evidence="1 2" key="1">
    <citation type="submission" date="2024-04" db="EMBL/GenBank/DDBJ databases">
        <authorList>
            <person name="Rising A."/>
            <person name="Reimegard J."/>
            <person name="Sonavane S."/>
            <person name="Akerstrom W."/>
            <person name="Nylinder S."/>
            <person name="Hedman E."/>
            <person name="Kallberg Y."/>
        </authorList>
    </citation>
    <scope>NUCLEOTIDE SEQUENCE [LARGE SCALE GENOMIC DNA]</scope>
</reference>
<comment type="caution">
    <text evidence="1">The sequence shown here is derived from an EMBL/GenBank/DDBJ whole genome shotgun (WGS) entry which is preliminary data.</text>
</comment>
<dbReference type="Proteomes" id="UP001497382">
    <property type="component" value="Unassembled WGS sequence"/>
</dbReference>
<protein>
    <submittedName>
        <fullName evidence="1">Uncharacterized protein</fullName>
    </submittedName>
</protein>
<dbReference type="EMBL" id="CAXIEN010000116">
    <property type="protein sequence ID" value="CAL1278796.1"/>
    <property type="molecule type" value="Genomic_DNA"/>
</dbReference>
<gene>
    <name evidence="1" type="ORF">LARSCL_LOCUS10001</name>
</gene>
<organism evidence="1 2">
    <name type="scientific">Larinioides sclopetarius</name>
    <dbReference type="NCBI Taxonomy" id="280406"/>
    <lineage>
        <taxon>Eukaryota</taxon>
        <taxon>Metazoa</taxon>
        <taxon>Ecdysozoa</taxon>
        <taxon>Arthropoda</taxon>
        <taxon>Chelicerata</taxon>
        <taxon>Arachnida</taxon>
        <taxon>Araneae</taxon>
        <taxon>Araneomorphae</taxon>
        <taxon>Entelegynae</taxon>
        <taxon>Araneoidea</taxon>
        <taxon>Araneidae</taxon>
        <taxon>Larinioides</taxon>
    </lineage>
</organism>
<evidence type="ECO:0000313" key="1">
    <source>
        <dbReference type="EMBL" id="CAL1278796.1"/>
    </source>
</evidence>
<name>A0AAV2A5B0_9ARAC</name>